<keyword evidence="2 4" id="KW-0238">DNA-binding</keyword>
<gene>
    <name evidence="6" type="primary">yxaF_6</name>
    <name evidence="6" type="ORF">NCTC1934_05771</name>
</gene>
<sequence>MTARGRTKQKMLLGAVELLRERGSAGVTIDAVLTRTGTPRGSVYHHFPGGRRQLLSETLQLAADTIADMIESAAATGPAAAMHRFVEFWRHLLLTSDFHAVCPAMAVAVGGTEDDRALHPEVAAITTRWHTVLTTSLTTAGHPVPRATRLATLTLSALEGAIILCRTSRTLQPLDDVATELEPLLAEPSSPG</sequence>
<dbReference type="InterPro" id="IPR009057">
    <property type="entry name" value="Homeodomain-like_sf"/>
</dbReference>
<evidence type="ECO:0000256" key="4">
    <source>
        <dbReference type="PROSITE-ProRule" id="PRU00335"/>
    </source>
</evidence>
<name>A0A379JJ77_9NOCA</name>
<organism evidence="6 7">
    <name type="scientific">Nocardia otitidiscaviarum</name>
    <dbReference type="NCBI Taxonomy" id="1823"/>
    <lineage>
        <taxon>Bacteria</taxon>
        <taxon>Bacillati</taxon>
        <taxon>Actinomycetota</taxon>
        <taxon>Actinomycetes</taxon>
        <taxon>Mycobacteriales</taxon>
        <taxon>Nocardiaceae</taxon>
        <taxon>Nocardia</taxon>
    </lineage>
</organism>
<dbReference type="STRING" id="1406858.GCA_000710895_03989"/>
<dbReference type="EMBL" id="UGRY01000005">
    <property type="protein sequence ID" value="SUD48436.1"/>
    <property type="molecule type" value="Genomic_DNA"/>
</dbReference>
<evidence type="ECO:0000313" key="6">
    <source>
        <dbReference type="EMBL" id="SUD48436.1"/>
    </source>
</evidence>
<dbReference type="Proteomes" id="UP000255467">
    <property type="component" value="Unassembled WGS sequence"/>
</dbReference>
<dbReference type="Pfam" id="PF00440">
    <property type="entry name" value="TetR_N"/>
    <property type="match status" value="1"/>
</dbReference>
<proteinExistence type="predicted"/>
<dbReference type="SUPFAM" id="SSF48498">
    <property type="entry name" value="Tetracyclin repressor-like, C-terminal domain"/>
    <property type="match status" value="1"/>
</dbReference>
<dbReference type="RefSeq" id="WP_039813658.1">
    <property type="nucleotide sequence ID" value="NZ_UGRY01000005.1"/>
</dbReference>
<dbReference type="Pfam" id="PF21993">
    <property type="entry name" value="TetR_C_13_2"/>
    <property type="match status" value="1"/>
</dbReference>
<keyword evidence="7" id="KW-1185">Reference proteome</keyword>
<dbReference type="PROSITE" id="PS50977">
    <property type="entry name" value="HTH_TETR_2"/>
    <property type="match status" value="1"/>
</dbReference>
<dbReference type="InterPro" id="IPR036271">
    <property type="entry name" value="Tet_transcr_reg_TetR-rel_C_sf"/>
</dbReference>
<feature type="domain" description="HTH tetR-type" evidence="5">
    <location>
        <begin position="5"/>
        <end position="65"/>
    </location>
</feature>
<dbReference type="AlphaFoldDB" id="A0A379JJ77"/>
<dbReference type="Gene3D" id="1.10.357.10">
    <property type="entry name" value="Tetracycline Repressor, domain 2"/>
    <property type="match status" value="1"/>
</dbReference>
<evidence type="ECO:0000256" key="2">
    <source>
        <dbReference type="ARBA" id="ARBA00023125"/>
    </source>
</evidence>
<accession>A0A379JJ77</accession>
<evidence type="ECO:0000313" key="7">
    <source>
        <dbReference type="Proteomes" id="UP000255467"/>
    </source>
</evidence>
<dbReference type="InterPro" id="IPR001647">
    <property type="entry name" value="HTH_TetR"/>
</dbReference>
<evidence type="ECO:0000256" key="3">
    <source>
        <dbReference type="ARBA" id="ARBA00023163"/>
    </source>
</evidence>
<dbReference type="GO" id="GO:0003677">
    <property type="term" value="F:DNA binding"/>
    <property type="evidence" value="ECO:0007669"/>
    <property type="project" value="UniProtKB-UniRule"/>
</dbReference>
<dbReference type="SUPFAM" id="SSF46689">
    <property type="entry name" value="Homeodomain-like"/>
    <property type="match status" value="1"/>
</dbReference>
<dbReference type="PANTHER" id="PTHR47506:SF3">
    <property type="entry name" value="HTH-TYPE TRANSCRIPTIONAL REGULATOR LMRA"/>
    <property type="match status" value="1"/>
</dbReference>
<evidence type="ECO:0000256" key="1">
    <source>
        <dbReference type="ARBA" id="ARBA00023015"/>
    </source>
</evidence>
<evidence type="ECO:0000259" key="5">
    <source>
        <dbReference type="PROSITE" id="PS50977"/>
    </source>
</evidence>
<reference evidence="6 7" key="1">
    <citation type="submission" date="2018-06" db="EMBL/GenBank/DDBJ databases">
        <authorList>
            <consortium name="Pathogen Informatics"/>
            <person name="Doyle S."/>
        </authorList>
    </citation>
    <scope>NUCLEOTIDE SEQUENCE [LARGE SCALE GENOMIC DNA]</scope>
    <source>
        <strain evidence="6 7">NCTC1934</strain>
    </source>
</reference>
<dbReference type="InterPro" id="IPR054156">
    <property type="entry name" value="YxaF_TetR_C"/>
</dbReference>
<protein>
    <submittedName>
        <fullName evidence="6">Uncharacterized HTH-type transcriptional regulator yxaF</fullName>
    </submittedName>
</protein>
<dbReference type="PANTHER" id="PTHR47506">
    <property type="entry name" value="TRANSCRIPTIONAL REGULATORY PROTEIN"/>
    <property type="match status" value="1"/>
</dbReference>
<keyword evidence="1" id="KW-0805">Transcription regulation</keyword>
<feature type="DNA-binding region" description="H-T-H motif" evidence="4">
    <location>
        <begin position="28"/>
        <end position="47"/>
    </location>
</feature>
<keyword evidence="3" id="KW-0804">Transcription</keyword>